<protein>
    <recommendedName>
        <fullName evidence="3">Secreted protein</fullName>
    </recommendedName>
</protein>
<evidence type="ECO:0008006" key="3">
    <source>
        <dbReference type="Google" id="ProtNLM"/>
    </source>
</evidence>
<evidence type="ECO:0000313" key="2">
    <source>
        <dbReference type="Proteomes" id="UP001234178"/>
    </source>
</evidence>
<accession>A0ABR0B6G4</accession>
<gene>
    <name evidence="1" type="ORF">OUZ56_029314</name>
</gene>
<comment type="caution">
    <text evidence="1">The sequence shown here is derived from an EMBL/GenBank/DDBJ whole genome shotgun (WGS) entry which is preliminary data.</text>
</comment>
<name>A0ABR0B6G4_9CRUS</name>
<dbReference type="EMBL" id="JAOYFB010000040">
    <property type="protein sequence ID" value="KAK4037278.1"/>
    <property type="molecule type" value="Genomic_DNA"/>
</dbReference>
<sequence length="71" mass="8272">MVRSLRVAVRVSSSFHLTSPSFHAGERQHCLITRSYINISWHWHRAMAVRKINSKGRFSCKADVSYTRQKP</sequence>
<dbReference type="Proteomes" id="UP001234178">
    <property type="component" value="Unassembled WGS sequence"/>
</dbReference>
<evidence type="ECO:0000313" key="1">
    <source>
        <dbReference type="EMBL" id="KAK4037278.1"/>
    </source>
</evidence>
<proteinExistence type="predicted"/>
<reference evidence="1 2" key="1">
    <citation type="journal article" date="2023" name="Nucleic Acids Res.">
        <title>The hologenome of Daphnia magna reveals possible DNA methylation and microbiome-mediated evolution of the host genome.</title>
        <authorList>
            <person name="Chaturvedi A."/>
            <person name="Li X."/>
            <person name="Dhandapani V."/>
            <person name="Marshall H."/>
            <person name="Kissane S."/>
            <person name="Cuenca-Cambronero M."/>
            <person name="Asole G."/>
            <person name="Calvet F."/>
            <person name="Ruiz-Romero M."/>
            <person name="Marangio P."/>
            <person name="Guigo R."/>
            <person name="Rago D."/>
            <person name="Mirbahai L."/>
            <person name="Eastwood N."/>
            <person name="Colbourne J.K."/>
            <person name="Zhou J."/>
            <person name="Mallon E."/>
            <person name="Orsini L."/>
        </authorList>
    </citation>
    <scope>NUCLEOTIDE SEQUENCE [LARGE SCALE GENOMIC DNA]</scope>
    <source>
        <strain evidence="1">LRV0_1</strain>
    </source>
</reference>
<keyword evidence="2" id="KW-1185">Reference proteome</keyword>
<organism evidence="1 2">
    <name type="scientific">Daphnia magna</name>
    <dbReference type="NCBI Taxonomy" id="35525"/>
    <lineage>
        <taxon>Eukaryota</taxon>
        <taxon>Metazoa</taxon>
        <taxon>Ecdysozoa</taxon>
        <taxon>Arthropoda</taxon>
        <taxon>Crustacea</taxon>
        <taxon>Branchiopoda</taxon>
        <taxon>Diplostraca</taxon>
        <taxon>Cladocera</taxon>
        <taxon>Anomopoda</taxon>
        <taxon>Daphniidae</taxon>
        <taxon>Daphnia</taxon>
    </lineage>
</organism>